<dbReference type="Proteomes" id="UP001470230">
    <property type="component" value="Unassembled WGS sequence"/>
</dbReference>
<dbReference type="InterPro" id="IPR039699">
    <property type="entry name" value="Ribosomal_uL30"/>
</dbReference>
<protein>
    <submittedName>
        <fullName evidence="1">Ribosomal-like protein</fullName>
    </submittedName>
</protein>
<comment type="caution">
    <text evidence="1">The sequence shown here is derived from an EMBL/GenBank/DDBJ whole genome shotgun (WGS) entry which is preliminary data.</text>
</comment>
<name>A0ABR2KUS6_9EUKA</name>
<dbReference type="InterPro" id="IPR036919">
    <property type="entry name" value="Ribo_uL30_ferredoxin-like_sf"/>
</dbReference>
<reference evidence="1 2" key="1">
    <citation type="submission" date="2024-04" db="EMBL/GenBank/DDBJ databases">
        <title>Tritrichomonas musculus Genome.</title>
        <authorList>
            <person name="Alves-Ferreira E."/>
            <person name="Grigg M."/>
            <person name="Lorenzi H."/>
            <person name="Galac M."/>
        </authorList>
    </citation>
    <scope>NUCLEOTIDE SEQUENCE [LARGE SCALE GENOMIC DNA]</scope>
    <source>
        <strain evidence="1 2">EAF2021</strain>
    </source>
</reference>
<dbReference type="EMBL" id="JAPFFF010000003">
    <property type="protein sequence ID" value="KAK8894895.1"/>
    <property type="molecule type" value="Genomic_DNA"/>
</dbReference>
<gene>
    <name evidence="1" type="ORF">M9Y10_023336</name>
</gene>
<proteinExistence type="predicted"/>
<sequence length="239" mass="27579">MSSTEREVAFRKRRHDYVLNKPKNAIRANTKIVREKQDKFIRPETILARAKQIKGDKNKFNINNRRKGSTNFPLPPMELKCCLVVRLSQRKDNLCSETRKILSDFHLNEQFDGRFIFLNEENRKKLKSVSHLITYGTPSFELVRQLIHTHAHTVIDGKEEPITSNKMIADKLKGYKIICLDDISDAITKGLDSTEQVCEFLAPFHFNKTELTMPQRPIHAGGSSGWRGDEITPFIESII</sequence>
<accession>A0ABR2KUS6</accession>
<dbReference type="SUPFAM" id="SSF55129">
    <property type="entry name" value="Ribosomal protein L30p/L7e"/>
    <property type="match status" value="1"/>
</dbReference>
<dbReference type="PANTHER" id="PTHR11524:SF16">
    <property type="entry name" value="LARGE RIBOSOMAL SUBUNIT PROTEIN UL30"/>
    <property type="match status" value="1"/>
</dbReference>
<evidence type="ECO:0000313" key="1">
    <source>
        <dbReference type="EMBL" id="KAK8894895.1"/>
    </source>
</evidence>
<evidence type="ECO:0000313" key="2">
    <source>
        <dbReference type="Proteomes" id="UP001470230"/>
    </source>
</evidence>
<dbReference type="Gene3D" id="3.30.1390.20">
    <property type="entry name" value="Ribosomal protein L30, ferredoxin-like fold domain"/>
    <property type="match status" value="1"/>
</dbReference>
<keyword evidence="2" id="KW-1185">Reference proteome</keyword>
<dbReference type="PANTHER" id="PTHR11524">
    <property type="entry name" value="60S RIBOSOMAL PROTEIN L7"/>
    <property type="match status" value="1"/>
</dbReference>
<organism evidence="1 2">
    <name type="scientific">Tritrichomonas musculus</name>
    <dbReference type="NCBI Taxonomy" id="1915356"/>
    <lineage>
        <taxon>Eukaryota</taxon>
        <taxon>Metamonada</taxon>
        <taxon>Parabasalia</taxon>
        <taxon>Tritrichomonadida</taxon>
        <taxon>Tritrichomonadidae</taxon>
        <taxon>Tritrichomonas</taxon>
    </lineage>
</organism>